<feature type="binding site" evidence="9">
    <location>
        <position position="173"/>
    </location>
    <ligand>
        <name>Mg(2+)</name>
        <dbReference type="ChEBI" id="CHEBI:18420"/>
    </ligand>
</feature>
<dbReference type="RefSeq" id="WP_376979612.1">
    <property type="nucleotide sequence ID" value="NZ_JBHLSV010000007.1"/>
</dbReference>
<evidence type="ECO:0000256" key="6">
    <source>
        <dbReference type="ARBA" id="ARBA00022801"/>
    </source>
</evidence>
<evidence type="ECO:0000256" key="4">
    <source>
        <dbReference type="ARBA" id="ARBA00022723"/>
    </source>
</evidence>
<feature type="binding site" evidence="9">
    <location>
        <begin position="212"/>
        <end position="215"/>
    </location>
    <ligand>
        <name>GTP</name>
        <dbReference type="ChEBI" id="CHEBI:37565"/>
    </ligand>
</feature>
<comment type="similarity">
    <text evidence="2 9">Belongs to the TRAFAC class OBG-HflX-like GTPase superfamily. OBG GTPase family.</text>
</comment>
<feature type="domain" description="Obg" evidence="13">
    <location>
        <begin position="2"/>
        <end position="159"/>
    </location>
</feature>
<evidence type="ECO:0000256" key="9">
    <source>
        <dbReference type="HAMAP-Rule" id="MF_01454"/>
    </source>
</evidence>
<dbReference type="Pfam" id="PF09269">
    <property type="entry name" value="DUF1967"/>
    <property type="match status" value="1"/>
</dbReference>
<evidence type="ECO:0000256" key="1">
    <source>
        <dbReference type="ARBA" id="ARBA00001946"/>
    </source>
</evidence>
<keyword evidence="5 9" id="KW-0547">Nucleotide-binding</keyword>
<gene>
    <name evidence="14" type="primary">obgE</name>
    <name evidence="9" type="synonym">obg</name>
    <name evidence="14" type="ORF">ACFFF6_07395</name>
</gene>
<dbReference type="InterPro" id="IPR031167">
    <property type="entry name" value="G_OBG"/>
</dbReference>
<dbReference type="SUPFAM" id="SSF82051">
    <property type="entry name" value="Obg GTP-binding protein N-terminal domain"/>
    <property type="match status" value="1"/>
</dbReference>
<dbReference type="PRINTS" id="PR00326">
    <property type="entry name" value="GTP1OBG"/>
</dbReference>
<feature type="binding site" evidence="9">
    <location>
        <begin position="191"/>
        <end position="195"/>
    </location>
    <ligand>
        <name>GTP</name>
        <dbReference type="ChEBI" id="CHEBI:37565"/>
    </ligand>
</feature>
<organism evidence="14 15">
    <name type="scientific">Brachybacterium hainanense</name>
    <dbReference type="NCBI Taxonomy" id="1541174"/>
    <lineage>
        <taxon>Bacteria</taxon>
        <taxon>Bacillati</taxon>
        <taxon>Actinomycetota</taxon>
        <taxon>Actinomycetes</taxon>
        <taxon>Micrococcales</taxon>
        <taxon>Dermabacteraceae</taxon>
        <taxon>Brachybacterium</taxon>
    </lineage>
</organism>
<dbReference type="NCBIfam" id="NF008956">
    <property type="entry name" value="PRK12299.1"/>
    <property type="match status" value="1"/>
</dbReference>
<keyword evidence="8 9" id="KW-0342">GTP-binding</keyword>
<dbReference type="HAMAP" id="MF_01454">
    <property type="entry name" value="GTPase_Obg"/>
    <property type="match status" value="1"/>
</dbReference>
<dbReference type="SUPFAM" id="SSF102741">
    <property type="entry name" value="Obg GTP-binding protein C-terminal domain"/>
    <property type="match status" value="1"/>
</dbReference>
<evidence type="ECO:0000313" key="15">
    <source>
        <dbReference type="Proteomes" id="UP001589793"/>
    </source>
</evidence>
<dbReference type="InterPro" id="IPR015349">
    <property type="entry name" value="OCT_dom"/>
</dbReference>
<keyword evidence="15" id="KW-1185">Reference proteome</keyword>
<dbReference type="InterPro" id="IPR014100">
    <property type="entry name" value="GTP-bd_Obg/CgtA"/>
</dbReference>
<dbReference type="Pfam" id="PF01926">
    <property type="entry name" value="MMR_HSR1"/>
    <property type="match status" value="1"/>
</dbReference>
<evidence type="ECO:0000259" key="13">
    <source>
        <dbReference type="PROSITE" id="PS51883"/>
    </source>
</evidence>
<keyword evidence="6 9" id="KW-0378">Hydrolase</keyword>
<evidence type="ECO:0000256" key="5">
    <source>
        <dbReference type="ARBA" id="ARBA00022741"/>
    </source>
</evidence>
<dbReference type="Gene3D" id="3.40.50.300">
    <property type="entry name" value="P-loop containing nucleotide triphosphate hydrolases"/>
    <property type="match status" value="1"/>
</dbReference>
<evidence type="ECO:0000256" key="8">
    <source>
        <dbReference type="ARBA" id="ARBA00023134"/>
    </source>
</evidence>
<dbReference type="Pfam" id="PF01018">
    <property type="entry name" value="GTP1_OBG"/>
    <property type="match status" value="1"/>
</dbReference>
<evidence type="ECO:0000259" key="11">
    <source>
        <dbReference type="PROSITE" id="PS51710"/>
    </source>
</evidence>
<feature type="binding site" evidence="9">
    <location>
        <begin position="166"/>
        <end position="173"/>
    </location>
    <ligand>
        <name>GTP</name>
        <dbReference type="ChEBI" id="CHEBI:37565"/>
    </ligand>
</feature>
<comment type="subcellular location">
    <subcellularLocation>
        <location evidence="9">Cytoplasm</location>
    </subcellularLocation>
</comment>
<dbReference type="PROSITE" id="PS51710">
    <property type="entry name" value="G_OBG"/>
    <property type="match status" value="1"/>
</dbReference>
<comment type="cofactor">
    <cofactor evidence="1 9">
        <name>Mg(2+)</name>
        <dbReference type="ChEBI" id="CHEBI:18420"/>
    </cofactor>
</comment>
<dbReference type="PROSITE" id="PS51883">
    <property type="entry name" value="OBG"/>
    <property type="match status" value="1"/>
</dbReference>
<evidence type="ECO:0000256" key="2">
    <source>
        <dbReference type="ARBA" id="ARBA00007699"/>
    </source>
</evidence>
<feature type="binding site" evidence="9">
    <location>
        <position position="193"/>
    </location>
    <ligand>
        <name>Mg(2+)</name>
        <dbReference type="ChEBI" id="CHEBI:18420"/>
    </ligand>
</feature>
<comment type="caution">
    <text evidence="14">The sequence shown here is derived from an EMBL/GenBank/DDBJ whole genome shotgun (WGS) entry which is preliminary data.</text>
</comment>
<dbReference type="PANTHER" id="PTHR11702:SF31">
    <property type="entry name" value="MITOCHONDRIAL RIBOSOME-ASSOCIATED GTPASE 2"/>
    <property type="match status" value="1"/>
</dbReference>
<accession>A0ABV6R9W2</accession>
<dbReference type="NCBIfam" id="NF008955">
    <property type="entry name" value="PRK12297.1"/>
    <property type="match status" value="1"/>
</dbReference>
<dbReference type="InterPro" id="IPR006073">
    <property type="entry name" value="GTP-bd"/>
</dbReference>
<evidence type="ECO:0000256" key="7">
    <source>
        <dbReference type="ARBA" id="ARBA00022842"/>
    </source>
</evidence>
<dbReference type="PROSITE" id="PS00905">
    <property type="entry name" value="GTP1_OBG"/>
    <property type="match status" value="1"/>
</dbReference>
<dbReference type="InterPro" id="IPR006169">
    <property type="entry name" value="GTP1_OBG_dom"/>
</dbReference>
<sequence>MVTFVDRVVLHVKGGDGGHGAASIRREKFKPLAGPDGANGGRGGNVILEVSGSTTTLLTYHHKPHQKASSGDFGKGDLRHGAHGEDLILPVPDGTVVQTEDGQVLADLVGIGSRFVAARGGQGGLGNAALASTKRKAPGFALLGEPGEERRLVLELKSVADVALVGYPSAGKSSLIAAMSAARPKIADYPFTTLVPNLGVVEAGQFRYTIADVPGLIPGASQGKGLGLDFLRHIERCHVIVHVLDAAALESERDPLGDLRTIEAELAAYAEGLDADAGARVPLLERPTVIVLNKTDLPDGADMADLVRESLGERGLPVLEVSAVSHKGLRELSFVLGRLVEQARAALPEPARAPIVLTPPSVDAKGFRVVTEQYDGATAYRVIGDKPERWVRQTHFANDEAVGYLADRLARLGVEDELYKAGAVAGDTVLIGPGEDAVVFDWEPTMIGGAELLLGRRGTDRRMEDHHRPTREEKREEQKARTAARMGRIAAMEEERRSGHWADPASEEPGPAPARPAADPEDETDRTSEV</sequence>
<feature type="compositionally biased region" description="Basic and acidic residues" evidence="10">
    <location>
        <begin position="491"/>
        <end position="500"/>
    </location>
</feature>
<dbReference type="InterPro" id="IPR045086">
    <property type="entry name" value="OBG_GTPase"/>
</dbReference>
<feature type="domain" description="OCT" evidence="12">
    <location>
        <begin position="359"/>
        <end position="444"/>
    </location>
</feature>
<dbReference type="SUPFAM" id="SSF52540">
    <property type="entry name" value="P-loop containing nucleoside triphosphate hydrolases"/>
    <property type="match status" value="1"/>
</dbReference>
<dbReference type="CDD" id="cd01898">
    <property type="entry name" value="Obg"/>
    <property type="match status" value="1"/>
</dbReference>
<feature type="region of interest" description="Disordered" evidence="10">
    <location>
        <begin position="458"/>
        <end position="530"/>
    </location>
</feature>
<dbReference type="NCBIfam" id="NF008954">
    <property type="entry name" value="PRK12296.1"/>
    <property type="match status" value="1"/>
</dbReference>
<evidence type="ECO:0000313" key="14">
    <source>
        <dbReference type="EMBL" id="MFC0673777.1"/>
    </source>
</evidence>
<keyword evidence="3 9" id="KW-0963">Cytoplasm</keyword>
<proteinExistence type="inferred from homology"/>
<dbReference type="PANTHER" id="PTHR11702">
    <property type="entry name" value="DEVELOPMENTALLY REGULATED GTP-BINDING PROTEIN-RELATED"/>
    <property type="match status" value="1"/>
</dbReference>
<feature type="binding site" evidence="9">
    <location>
        <begin position="322"/>
        <end position="324"/>
    </location>
    <ligand>
        <name>GTP</name>
        <dbReference type="ChEBI" id="CHEBI:37565"/>
    </ligand>
</feature>
<protein>
    <recommendedName>
        <fullName evidence="9">GTPase Obg</fullName>
        <ecNumber evidence="9">3.6.5.-</ecNumber>
    </recommendedName>
    <alternativeName>
        <fullName evidence="9">GTP-binding protein Obg</fullName>
    </alternativeName>
</protein>
<dbReference type="Gene3D" id="3.30.300.350">
    <property type="entry name" value="GTP-binding protein OBG, C-terminal domain"/>
    <property type="match status" value="1"/>
</dbReference>
<dbReference type="InterPro" id="IPR036346">
    <property type="entry name" value="GTP-bd_prot_GTP1/OBG_C_sf"/>
</dbReference>
<dbReference type="PROSITE" id="PS51881">
    <property type="entry name" value="OCT"/>
    <property type="match status" value="1"/>
</dbReference>
<dbReference type="Gene3D" id="2.70.210.12">
    <property type="entry name" value="GTP1/OBG domain"/>
    <property type="match status" value="1"/>
</dbReference>
<dbReference type="InterPro" id="IPR006074">
    <property type="entry name" value="GTP1-OBG_CS"/>
</dbReference>
<evidence type="ECO:0000256" key="3">
    <source>
        <dbReference type="ARBA" id="ARBA00022490"/>
    </source>
</evidence>
<reference evidence="14 15" key="1">
    <citation type="submission" date="2024-09" db="EMBL/GenBank/DDBJ databases">
        <authorList>
            <person name="Sun Q."/>
            <person name="Mori K."/>
        </authorList>
    </citation>
    <scope>NUCLEOTIDE SEQUENCE [LARGE SCALE GENOMIC DNA]</scope>
    <source>
        <strain evidence="14 15">CICC 10874</strain>
    </source>
</reference>
<dbReference type="NCBIfam" id="TIGR03595">
    <property type="entry name" value="Obg_CgtA_exten"/>
    <property type="match status" value="1"/>
</dbReference>
<comment type="function">
    <text evidence="9">An essential GTPase which binds GTP, GDP and possibly (p)ppGpp with moderate affinity, with high nucleotide exchange rates and a fairly low GTP hydrolysis rate. Plays a role in control of the cell cycle, stress response, ribosome biogenesis and in those bacteria that undergo differentiation, in morphogenesis control.</text>
</comment>
<dbReference type="InterPro" id="IPR027417">
    <property type="entry name" value="P-loop_NTPase"/>
</dbReference>
<feature type="compositionally biased region" description="Basic and acidic residues" evidence="10">
    <location>
        <begin position="458"/>
        <end position="480"/>
    </location>
</feature>
<comment type="subunit">
    <text evidence="9">Monomer.</text>
</comment>
<keyword evidence="7 9" id="KW-0460">Magnesium</keyword>
<dbReference type="Proteomes" id="UP001589793">
    <property type="component" value="Unassembled WGS sequence"/>
</dbReference>
<feature type="domain" description="OBG-type G" evidence="11">
    <location>
        <begin position="160"/>
        <end position="341"/>
    </location>
</feature>
<evidence type="ECO:0000259" key="12">
    <source>
        <dbReference type="PROSITE" id="PS51881"/>
    </source>
</evidence>
<evidence type="ECO:0000256" key="10">
    <source>
        <dbReference type="SAM" id="MobiDB-lite"/>
    </source>
</evidence>
<keyword evidence="4 9" id="KW-0479">Metal-binding</keyword>
<dbReference type="EC" id="3.6.5.-" evidence="9"/>
<name>A0ABV6R9W2_9MICO</name>
<dbReference type="NCBIfam" id="TIGR02729">
    <property type="entry name" value="Obg_CgtA"/>
    <property type="match status" value="1"/>
</dbReference>
<dbReference type="InterPro" id="IPR036726">
    <property type="entry name" value="GTP1_OBG_dom_sf"/>
</dbReference>
<feature type="binding site" evidence="9">
    <location>
        <begin position="293"/>
        <end position="296"/>
    </location>
    <ligand>
        <name>GTP</name>
        <dbReference type="ChEBI" id="CHEBI:37565"/>
    </ligand>
</feature>
<dbReference type="EMBL" id="JBHLSV010000007">
    <property type="protein sequence ID" value="MFC0673777.1"/>
    <property type="molecule type" value="Genomic_DNA"/>
</dbReference>